<protein>
    <submittedName>
        <fullName evidence="4">Lipopolysaccharide biosynthesis glycosyltransferase</fullName>
    </submittedName>
</protein>
<proteinExistence type="predicted"/>
<dbReference type="GO" id="GO:0016757">
    <property type="term" value="F:glycosyltransferase activity"/>
    <property type="evidence" value="ECO:0007669"/>
    <property type="project" value="UniProtKB-KW"/>
</dbReference>
<dbReference type="InterPro" id="IPR050748">
    <property type="entry name" value="Glycosyltrans_8_dom-fam"/>
</dbReference>
<evidence type="ECO:0000313" key="5">
    <source>
        <dbReference type="Proteomes" id="UP000547011"/>
    </source>
</evidence>
<dbReference type="Pfam" id="PF01501">
    <property type="entry name" value="Glyco_transf_8"/>
    <property type="match status" value="1"/>
</dbReference>
<dbReference type="PANTHER" id="PTHR13778">
    <property type="entry name" value="GLYCOSYLTRANSFERASE 8 DOMAIN-CONTAINING PROTEIN"/>
    <property type="match status" value="1"/>
</dbReference>
<keyword evidence="1" id="KW-0328">Glycosyltransferase</keyword>
<name>A0A7W6NC43_9HYPH</name>
<dbReference type="AlphaFoldDB" id="A0A7W6NC43"/>
<sequence>MARRSGALDAQRIHHMSGGQAVHDIVLTFDDNFWGPAYATMRSLCLTSTDPTALRFRVFHTGLKPENLAIIKSIASDYGAALHLTDLQQSDILGARIAAFPRIRMKRLNPIVYVRLFLSELLPAGIQRALYIDADTFVRNPIEKLFAIDMQGKVIAAALQPDRMHCIAGRDLKARSSFSMAEPYYNAGVMLIDLERYAQVDFIAGLKELPPGELERFYYDQDILNYVLKGQFLELDPRWNMQNPEPAHEVFDPHILHYSSDSRPWWPWARVAFKQTYRHLMTNAHYYRYQREQYWRLVRRLLRLG</sequence>
<dbReference type="InterPro" id="IPR029044">
    <property type="entry name" value="Nucleotide-diphossugar_trans"/>
</dbReference>
<dbReference type="Gene3D" id="3.90.550.10">
    <property type="entry name" value="Spore Coat Polysaccharide Biosynthesis Protein SpsA, Chain A"/>
    <property type="match status" value="1"/>
</dbReference>
<dbReference type="InterPro" id="IPR002495">
    <property type="entry name" value="Glyco_trans_8"/>
</dbReference>
<accession>A0A7W6NC43</accession>
<keyword evidence="5" id="KW-1185">Reference proteome</keyword>
<evidence type="ECO:0000256" key="1">
    <source>
        <dbReference type="ARBA" id="ARBA00022676"/>
    </source>
</evidence>
<dbReference type="Proteomes" id="UP000547011">
    <property type="component" value="Unassembled WGS sequence"/>
</dbReference>
<organism evidence="4 5">
    <name type="scientific">Devosia subaequoris</name>
    <dbReference type="NCBI Taxonomy" id="395930"/>
    <lineage>
        <taxon>Bacteria</taxon>
        <taxon>Pseudomonadati</taxon>
        <taxon>Pseudomonadota</taxon>
        <taxon>Alphaproteobacteria</taxon>
        <taxon>Hyphomicrobiales</taxon>
        <taxon>Devosiaceae</taxon>
        <taxon>Devosia</taxon>
    </lineage>
</organism>
<evidence type="ECO:0000256" key="3">
    <source>
        <dbReference type="ARBA" id="ARBA00022723"/>
    </source>
</evidence>
<dbReference type="RefSeq" id="WP_183311083.1">
    <property type="nucleotide sequence ID" value="NZ_JACIEW010000004.1"/>
</dbReference>
<dbReference type="PANTHER" id="PTHR13778:SF47">
    <property type="entry name" value="LIPOPOLYSACCHARIDE 1,3-GALACTOSYLTRANSFERASE"/>
    <property type="match status" value="1"/>
</dbReference>
<keyword evidence="2 4" id="KW-0808">Transferase</keyword>
<comment type="caution">
    <text evidence="4">The sequence shown here is derived from an EMBL/GenBank/DDBJ whole genome shotgun (WGS) entry which is preliminary data.</text>
</comment>
<dbReference type="EMBL" id="JACIEW010000004">
    <property type="protein sequence ID" value="MBB4052376.1"/>
    <property type="molecule type" value="Genomic_DNA"/>
</dbReference>
<reference evidence="4 5" key="1">
    <citation type="submission" date="2020-08" db="EMBL/GenBank/DDBJ databases">
        <title>Genomic Encyclopedia of Type Strains, Phase IV (KMG-IV): sequencing the most valuable type-strain genomes for metagenomic binning, comparative biology and taxonomic classification.</title>
        <authorList>
            <person name="Goeker M."/>
        </authorList>
    </citation>
    <scope>NUCLEOTIDE SEQUENCE [LARGE SCALE GENOMIC DNA]</scope>
    <source>
        <strain evidence="4 5">DSM 23447</strain>
    </source>
</reference>
<gene>
    <name evidence="4" type="ORF">GGR20_002019</name>
</gene>
<keyword evidence="3" id="KW-0479">Metal-binding</keyword>
<dbReference type="SUPFAM" id="SSF53448">
    <property type="entry name" value="Nucleotide-diphospho-sugar transferases"/>
    <property type="match status" value="1"/>
</dbReference>
<dbReference type="CDD" id="cd04194">
    <property type="entry name" value="GT8_A4GalT_like"/>
    <property type="match status" value="1"/>
</dbReference>
<evidence type="ECO:0000313" key="4">
    <source>
        <dbReference type="EMBL" id="MBB4052376.1"/>
    </source>
</evidence>
<dbReference type="GO" id="GO:0046872">
    <property type="term" value="F:metal ion binding"/>
    <property type="evidence" value="ECO:0007669"/>
    <property type="project" value="UniProtKB-KW"/>
</dbReference>
<evidence type="ECO:0000256" key="2">
    <source>
        <dbReference type="ARBA" id="ARBA00022679"/>
    </source>
</evidence>